<gene>
    <name evidence="8 9" type="primary">argJ</name>
    <name evidence="9" type="ORF">E4634_07920</name>
</gene>
<keyword evidence="8" id="KW-0511">Multifunctional enzyme</keyword>
<dbReference type="Gene3D" id="3.10.20.340">
    <property type="entry name" value="ArgJ beta chain, C-terminal domain"/>
    <property type="match status" value="1"/>
</dbReference>
<comment type="caution">
    <text evidence="9">The sequence shown here is derived from an EMBL/GenBank/DDBJ whole genome shotgun (WGS) entry which is preliminary data.</text>
</comment>
<keyword evidence="4 8" id="KW-0028">Amino-acid biosynthesis</keyword>
<dbReference type="InterPro" id="IPR042195">
    <property type="entry name" value="ArgJ_beta_C"/>
</dbReference>
<organism evidence="9 10">
    <name type="scientific">Mangrovimicrobium sediminis</name>
    <dbReference type="NCBI Taxonomy" id="2562682"/>
    <lineage>
        <taxon>Bacteria</taxon>
        <taxon>Pseudomonadati</taxon>
        <taxon>Pseudomonadota</taxon>
        <taxon>Gammaproteobacteria</taxon>
        <taxon>Cellvibrionales</taxon>
        <taxon>Halieaceae</taxon>
        <taxon>Mangrovimicrobium</taxon>
    </lineage>
</organism>
<evidence type="ECO:0000256" key="7">
    <source>
        <dbReference type="ARBA" id="ARBA00023315"/>
    </source>
</evidence>
<dbReference type="UniPathway" id="UPA00068">
    <property type="reaction ID" value="UER00106"/>
</dbReference>
<dbReference type="NCBIfam" id="NF003802">
    <property type="entry name" value="PRK05388.1"/>
    <property type="match status" value="1"/>
</dbReference>
<feature type="site" description="Involved in the stabilization of negative charge on the oxyanion by the formation of the oxyanion hole" evidence="8">
    <location>
        <position position="118"/>
    </location>
</feature>
<dbReference type="NCBIfam" id="TIGR00120">
    <property type="entry name" value="ArgJ"/>
    <property type="match status" value="1"/>
</dbReference>
<dbReference type="GO" id="GO:0006592">
    <property type="term" value="P:ornithine biosynthetic process"/>
    <property type="evidence" value="ECO:0007669"/>
    <property type="project" value="TreeGrafter"/>
</dbReference>
<keyword evidence="3 8" id="KW-0055">Arginine biosynthesis</keyword>
<dbReference type="EC" id="2.3.1.35" evidence="8"/>
<dbReference type="SUPFAM" id="SSF56266">
    <property type="entry name" value="DmpA/ArgJ-like"/>
    <property type="match status" value="1"/>
</dbReference>
<sequence>MAVGEGALPELYPVPGLRLATVSAGIKKPGRRDVVVMELAAGATCAGVFTRNAFCAAPVTLSRRHLAQTSGAVRYLLTNTGNANAGTGERGMADAQRCCELLGDAAGVPVEAVLPFSTGVIGEPLPVAKIEAVLPTALAELDADGWAAAASGIMTTDTRPKGHSLRFHCEGRDYVVTGIAKGAGMIRPNMATMLGYIATDAAVEREVLQGIISRAAELSFNRITVDGDTSTNDACVLVATGAAGNSPLSDTSSPLFAALAEAVESVCVNLAQGLVRDGEGASKFVTVQVDGGRDEQECLDVAFTIAHSPLVKTALFASDPNWGRLLAAIGRAGLEDLDVNLVGVYLNDVLIAERGCRAASYTEEQGVAAMKPEEIVIRIELARGAASASVWTTDFSYDYVRINAEYRS</sequence>
<dbReference type="Pfam" id="PF01960">
    <property type="entry name" value="ArgJ"/>
    <property type="match status" value="1"/>
</dbReference>
<dbReference type="PANTHER" id="PTHR23100:SF0">
    <property type="entry name" value="ARGININE BIOSYNTHESIS BIFUNCTIONAL PROTEIN ARGJ, MITOCHONDRIAL"/>
    <property type="match status" value="1"/>
</dbReference>
<evidence type="ECO:0000256" key="5">
    <source>
        <dbReference type="ARBA" id="ARBA00022679"/>
    </source>
</evidence>
<dbReference type="RefSeq" id="WP_135442548.1">
    <property type="nucleotide sequence ID" value="NZ_SRLE01000006.1"/>
</dbReference>
<feature type="binding site" evidence="8">
    <location>
        <position position="408"/>
    </location>
    <ligand>
        <name>substrate</name>
    </ligand>
</feature>
<feature type="binding site" evidence="8">
    <location>
        <position position="192"/>
    </location>
    <ligand>
        <name>substrate</name>
    </ligand>
</feature>
<evidence type="ECO:0000313" key="9">
    <source>
        <dbReference type="EMBL" id="TGD74057.1"/>
    </source>
</evidence>
<feature type="site" description="Involved in the stabilization of negative charge on the oxyanion by the formation of the oxyanion hole" evidence="8">
    <location>
        <position position="119"/>
    </location>
</feature>
<dbReference type="EMBL" id="SRLE01000006">
    <property type="protein sequence ID" value="TGD74057.1"/>
    <property type="molecule type" value="Genomic_DNA"/>
</dbReference>
<keyword evidence="7 8" id="KW-0012">Acyltransferase</keyword>
<comment type="similarity">
    <text evidence="1 8">Belongs to the ArgJ family.</text>
</comment>
<comment type="pathway">
    <text evidence="8">Amino-acid biosynthesis; L-arginine biosynthesis; N(2)-acetyl-L-ornithine from L-glutamate: step 1/4.</text>
</comment>
<comment type="catalytic activity">
    <reaction evidence="8">
        <text>N(2)-acetyl-L-ornithine + L-glutamate = N-acetyl-L-glutamate + L-ornithine</text>
        <dbReference type="Rhea" id="RHEA:15349"/>
        <dbReference type="ChEBI" id="CHEBI:29985"/>
        <dbReference type="ChEBI" id="CHEBI:44337"/>
        <dbReference type="ChEBI" id="CHEBI:46911"/>
        <dbReference type="ChEBI" id="CHEBI:57805"/>
        <dbReference type="EC" id="2.3.1.35"/>
    </reaction>
</comment>
<dbReference type="InterPro" id="IPR016117">
    <property type="entry name" value="ArgJ-like_dom_sf"/>
</dbReference>
<dbReference type="FunFam" id="3.60.70.12:FF:000001">
    <property type="entry name" value="Arginine biosynthesis bifunctional protein ArgJ, chloroplastic"/>
    <property type="match status" value="1"/>
</dbReference>
<keyword evidence="10" id="KW-1185">Reference proteome</keyword>
<dbReference type="Proteomes" id="UP000298050">
    <property type="component" value="Unassembled WGS sequence"/>
</dbReference>
<comment type="catalytic activity">
    <reaction evidence="8">
        <text>L-glutamate + acetyl-CoA = N-acetyl-L-glutamate + CoA + H(+)</text>
        <dbReference type="Rhea" id="RHEA:24292"/>
        <dbReference type="ChEBI" id="CHEBI:15378"/>
        <dbReference type="ChEBI" id="CHEBI:29985"/>
        <dbReference type="ChEBI" id="CHEBI:44337"/>
        <dbReference type="ChEBI" id="CHEBI:57287"/>
        <dbReference type="ChEBI" id="CHEBI:57288"/>
        <dbReference type="EC" id="2.3.1.1"/>
    </reaction>
</comment>
<dbReference type="CDD" id="cd02152">
    <property type="entry name" value="OAT"/>
    <property type="match status" value="1"/>
</dbReference>
<dbReference type="Gene3D" id="3.60.70.12">
    <property type="entry name" value="L-amino peptidase D-ALA esterase/amidase"/>
    <property type="match status" value="1"/>
</dbReference>
<keyword evidence="6 8" id="KW-0068">Autocatalytic cleavage</keyword>
<comment type="pathway">
    <text evidence="8">Amino-acid biosynthesis; L-arginine biosynthesis; L-ornithine and N-acetyl-L-glutamate from L-glutamate and N(2)-acetyl-L-ornithine (cyclic): step 1/1.</text>
</comment>
<evidence type="ECO:0000256" key="3">
    <source>
        <dbReference type="ARBA" id="ARBA00022571"/>
    </source>
</evidence>
<dbReference type="PANTHER" id="PTHR23100">
    <property type="entry name" value="ARGININE BIOSYNTHESIS BIFUNCTIONAL PROTEIN ARGJ"/>
    <property type="match status" value="1"/>
</dbReference>
<feature type="binding site" evidence="8">
    <location>
        <position position="279"/>
    </location>
    <ligand>
        <name>substrate</name>
    </ligand>
</feature>
<accession>A0A4Z0M3N7</accession>
<evidence type="ECO:0000256" key="1">
    <source>
        <dbReference type="ARBA" id="ARBA00006774"/>
    </source>
</evidence>
<dbReference type="HAMAP" id="MF_01106">
    <property type="entry name" value="ArgJ"/>
    <property type="match status" value="1"/>
</dbReference>
<evidence type="ECO:0000313" key="10">
    <source>
        <dbReference type="Proteomes" id="UP000298050"/>
    </source>
</evidence>
<evidence type="ECO:0000256" key="4">
    <source>
        <dbReference type="ARBA" id="ARBA00022605"/>
    </source>
</evidence>
<keyword evidence="8" id="KW-0963">Cytoplasm</keyword>
<feature type="site" description="Cleavage; by autolysis" evidence="8">
    <location>
        <begin position="191"/>
        <end position="192"/>
    </location>
</feature>
<dbReference type="EC" id="2.3.1.1" evidence="8"/>
<protein>
    <recommendedName>
        <fullName evidence="8">Arginine biosynthesis bifunctional protein ArgJ</fullName>
    </recommendedName>
    <domain>
        <recommendedName>
            <fullName evidence="8">Glutamate N-acetyltransferase</fullName>
            <ecNumber evidence="8">2.3.1.35</ecNumber>
        </recommendedName>
        <alternativeName>
            <fullName evidence="8">Ornithine acetyltransferase</fullName>
            <shortName evidence="8">OATase</shortName>
        </alternativeName>
        <alternativeName>
            <fullName evidence="8">Ornithine transacetylase</fullName>
        </alternativeName>
    </domain>
    <domain>
        <recommendedName>
            <fullName evidence="8">Amino-acid acetyltransferase</fullName>
            <ecNumber evidence="8">2.3.1.1</ecNumber>
        </recommendedName>
        <alternativeName>
            <fullName evidence="8">N-acetylglutamate synthase</fullName>
            <shortName evidence="8">AGSase</shortName>
        </alternativeName>
    </domain>
    <component>
        <recommendedName>
            <fullName evidence="8">Arginine biosynthesis bifunctional protein ArgJ alpha chain</fullName>
        </recommendedName>
    </component>
    <component>
        <recommendedName>
            <fullName evidence="8">Arginine biosynthesis bifunctional protein ArgJ beta chain</fullName>
        </recommendedName>
    </component>
</protein>
<reference evidence="9 10" key="1">
    <citation type="submission" date="2019-04" db="EMBL/GenBank/DDBJ databases">
        <title>Taxonomy of novel Haliea sp. from mangrove soil of West Coast of India.</title>
        <authorList>
            <person name="Verma A."/>
            <person name="Kumar P."/>
            <person name="Krishnamurthi S."/>
        </authorList>
    </citation>
    <scope>NUCLEOTIDE SEQUENCE [LARGE SCALE GENOMIC DNA]</scope>
    <source>
        <strain evidence="9 10">SAOS-164</strain>
    </source>
</reference>
<dbReference type="GO" id="GO:0006526">
    <property type="term" value="P:L-arginine biosynthetic process"/>
    <property type="evidence" value="ECO:0007669"/>
    <property type="project" value="UniProtKB-UniRule"/>
</dbReference>
<feature type="binding site" evidence="8">
    <location>
        <position position="155"/>
    </location>
    <ligand>
        <name>substrate</name>
    </ligand>
</feature>
<feature type="binding site" evidence="8">
    <location>
        <position position="181"/>
    </location>
    <ligand>
        <name>substrate</name>
    </ligand>
</feature>
<dbReference type="AlphaFoldDB" id="A0A4Z0M3N7"/>
<feature type="active site" description="Nucleophile" evidence="8">
    <location>
        <position position="192"/>
    </location>
</feature>
<dbReference type="OrthoDB" id="9804242at2"/>
<name>A0A4Z0M3N7_9GAMM</name>
<feature type="binding site" evidence="8">
    <location>
        <position position="403"/>
    </location>
    <ligand>
        <name>substrate</name>
    </ligand>
</feature>
<keyword evidence="5 8" id="KW-0808">Transferase</keyword>
<evidence type="ECO:0000256" key="2">
    <source>
        <dbReference type="ARBA" id="ARBA00011475"/>
    </source>
</evidence>
<dbReference type="GO" id="GO:0004042">
    <property type="term" value="F:L-glutamate N-acetyltransferase activity"/>
    <property type="evidence" value="ECO:0007669"/>
    <property type="project" value="UniProtKB-UniRule"/>
</dbReference>
<evidence type="ECO:0000256" key="8">
    <source>
        <dbReference type="HAMAP-Rule" id="MF_01106"/>
    </source>
</evidence>
<proteinExistence type="inferred from homology"/>
<comment type="subcellular location">
    <subcellularLocation>
        <location evidence="8">Cytoplasm</location>
    </subcellularLocation>
</comment>
<dbReference type="GO" id="GO:0005737">
    <property type="term" value="C:cytoplasm"/>
    <property type="evidence" value="ECO:0007669"/>
    <property type="project" value="UniProtKB-SubCell"/>
</dbReference>
<dbReference type="GO" id="GO:0004358">
    <property type="term" value="F:L-glutamate N-acetyltransferase activity, acting on acetyl-L-ornithine as donor"/>
    <property type="evidence" value="ECO:0007669"/>
    <property type="project" value="UniProtKB-UniRule"/>
</dbReference>
<evidence type="ECO:0000256" key="6">
    <source>
        <dbReference type="ARBA" id="ARBA00022813"/>
    </source>
</evidence>
<dbReference type="InterPro" id="IPR002813">
    <property type="entry name" value="Arg_biosynth_ArgJ"/>
</dbReference>
<feature type="chain" id="PRO_5023444964" description="Arginine biosynthesis bifunctional protein ArgJ beta chain" evidence="8">
    <location>
        <begin position="192"/>
        <end position="408"/>
    </location>
</feature>
<comment type="function">
    <text evidence="8">Catalyzes two activities which are involved in the cyclic version of arginine biosynthesis: the synthesis of N-acetylglutamate from glutamate and acetyl-CoA as the acetyl donor, and of ornithine by transacetylation between N(2)-acetylornithine and glutamate.</text>
</comment>
<feature type="chain" id="PRO_5023444965" description="Arginine biosynthesis bifunctional protein ArgJ alpha chain" evidence="8">
    <location>
        <begin position="1"/>
        <end position="191"/>
    </location>
</feature>
<comment type="subunit">
    <text evidence="2 8">Heterotetramer of two alpha and two beta chains.</text>
</comment>